<sequence length="221" mass="25296">MTDNLELSHQQERAFQPQRLSAPRDFMQPAALLKPELSLVLEIGAGKGKHALSFAMQNSDKYLIAIERTRNKFEAFKKLAAQQNSANLTAIHADAIAWIVHAIAPNSIDSIYILYPNPEQHNPNQQWLNMPFFEFLLSRLQAGGKIILATNIETYMDNAEQQANEVWCLPNTRSQVASSSQRTHFEVKYLARQETCWELSMKKPKGYQTRFDKWTTDTLTI</sequence>
<dbReference type="KEGG" id="par:Psyc_1059"/>
<dbReference type="PROSITE" id="PS51625">
    <property type="entry name" value="SAM_MT_TRMB"/>
    <property type="match status" value="1"/>
</dbReference>
<evidence type="ECO:0000256" key="1">
    <source>
        <dbReference type="ARBA" id="ARBA00000142"/>
    </source>
</evidence>
<dbReference type="DNASU" id="3514945"/>
<name>Q4FSU7_PSYA2</name>
<evidence type="ECO:0000313" key="8">
    <source>
        <dbReference type="EMBL" id="AAZ18911.1"/>
    </source>
</evidence>
<evidence type="ECO:0000313" key="9">
    <source>
        <dbReference type="Proteomes" id="UP000000546"/>
    </source>
</evidence>
<dbReference type="AlphaFoldDB" id="Q4FSU7"/>
<evidence type="ECO:0000256" key="7">
    <source>
        <dbReference type="ARBA" id="ARBA00022694"/>
    </source>
</evidence>
<dbReference type="PANTHER" id="PTHR23417">
    <property type="entry name" value="3-DEOXY-D-MANNO-OCTULOSONIC-ACID TRANSFERASE/TRNA GUANINE-N 7 - -METHYLTRANSFERASE"/>
    <property type="match status" value="1"/>
</dbReference>
<keyword evidence="7" id="KW-0819">tRNA processing</keyword>
<accession>Q4FSU7</accession>
<dbReference type="InterPro" id="IPR029063">
    <property type="entry name" value="SAM-dependent_MTases_sf"/>
</dbReference>
<dbReference type="RefSeq" id="WP_011280333.1">
    <property type="nucleotide sequence ID" value="NC_007204.1"/>
</dbReference>
<dbReference type="InterPro" id="IPR003358">
    <property type="entry name" value="tRNA_(Gua-N-7)_MeTrfase_Trmb"/>
</dbReference>
<evidence type="ECO:0000256" key="2">
    <source>
        <dbReference type="ARBA" id="ARBA00003015"/>
    </source>
</evidence>
<gene>
    <name evidence="8" type="ordered locus">Psyc_1059</name>
</gene>
<keyword evidence="4 8" id="KW-0489">Methyltransferase</keyword>
<organism evidence="8 9">
    <name type="scientific">Psychrobacter arcticus (strain DSM 17307 / VKM B-2377 / 273-4)</name>
    <dbReference type="NCBI Taxonomy" id="259536"/>
    <lineage>
        <taxon>Bacteria</taxon>
        <taxon>Pseudomonadati</taxon>
        <taxon>Pseudomonadota</taxon>
        <taxon>Gammaproteobacteria</taxon>
        <taxon>Moraxellales</taxon>
        <taxon>Moraxellaceae</taxon>
        <taxon>Psychrobacter</taxon>
    </lineage>
</organism>
<dbReference type="GO" id="GO:0043527">
    <property type="term" value="C:tRNA methyltransferase complex"/>
    <property type="evidence" value="ECO:0007669"/>
    <property type="project" value="TreeGrafter"/>
</dbReference>
<reference evidence="8 9" key="1">
    <citation type="journal article" date="2010" name="Appl. Environ. Microbiol.">
        <title>The genome sequence of Psychrobacter arcticus 273-4, a psychroactive Siberian permafrost bacterium, reveals mechanisms for adaptation to low-temperature growth.</title>
        <authorList>
            <person name="Ayala-del-Rio H.L."/>
            <person name="Chain P.S."/>
            <person name="Grzymski J.J."/>
            <person name="Ponder M.A."/>
            <person name="Ivanova N."/>
            <person name="Bergholz P.W."/>
            <person name="Di Bartolo G."/>
            <person name="Hauser L."/>
            <person name="Land M."/>
            <person name="Bakermans C."/>
            <person name="Rodrigues D."/>
            <person name="Klappenbach J."/>
            <person name="Zarka D."/>
            <person name="Larimer F."/>
            <person name="Richardson P."/>
            <person name="Murray A."/>
            <person name="Thomashow M."/>
            <person name="Tiedje J.M."/>
        </authorList>
    </citation>
    <scope>NUCLEOTIDE SEQUENCE [LARGE SCALE GENOMIC DNA]</scope>
    <source>
        <strain evidence="9">DSM 17307 / VKM B-2377 / 273-4</strain>
    </source>
</reference>
<dbReference type="PANTHER" id="PTHR23417:SF14">
    <property type="entry name" value="PENTACOTRIPEPTIDE-REPEAT REGION OF PRORP DOMAIN-CONTAINING PROTEIN"/>
    <property type="match status" value="1"/>
</dbReference>
<dbReference type="STRING" id="259536.Psyc_1059"/>
<protein>
    <recommendedName>
        <fullName evidence="3">tRNA (guanine(46)-N(7))-methyltransferase</fullName>
        <ecNumber evidence="3">2.1.1.33</ecNumber>
    </recommendedName>
</protein>
<dbReference type="eggNOG" id="COG0220">
    <property type="taxonomic scope" value="Bacteria"/>
</dbReference>
<dbReference type="EC" id="2.1.1.33" evidence="3"/>
<keyword evidence="9" id="KW-1185">Reference proteome</keyword>
<dbReference type="GO" id="GO:0008176">
    <property type="term" value="F:tRNA (guanine(46)-N7)-methyltransferase activity"/>
    <property type="evidence" value="ECO:0007669"/>
    <property type="project" value="UniProtKB-EC"/>
</dbReference>
<dbReference type="OrthoDB" id="9809889at2"/>
<evidence type="ECO:0000256" key="3">
    <source>
        <dbReference type="ARBA" id="ARBA00011977"/>
    </source>
</evidence>
<keyword evidence="5 8" id="KW-0808">Transferase</keyword>
<dbReference type="Proteomes" id="UP000000546">
    <property type="component" value="Chromosome"/>
</dbReference>
<keyword evidence="6" id="KW-0949">S-adenosyl-L-methionine</keyword>
<dbReference type="CDD" id="cd02440">
    <property type="entry name" value="AdoMet_MTases"/>
    <property type="match status" value="1"/>
</dbReference>
<evidence type="ECO:0000256" key="4">
    <source>
        <dbReference type="ARBA" id="ARBA00022603"/>
    </source>
</evidence>
<evidence type="ECO:0000256" key="6">
    <source>
        <dbReference type="ARBA" id="ARBA00022691"/>
    </source>
</evidence>
<comment type="catalytic activity">
    <reaction evidence="1">
        <text>guanosine(46) in tRNA + S-adenosyl-L-methionine = N(7)-methylguanosine(46) in tRNA + S-adenosyl-L-homocysteine</text>
        <dbReference type="Rhea" id="RHEA:42708"/>
        <dbReference type="Rhea" id="RHEA-COMP:10188"/>
        <dbReference type="Rhea" id="RHEA-COMP:10189"/>
        <dbReference type="ChEBI" id="CHEBI:57856"/>
        <dbReference type="ChEBI" id="CHEBI:59789"/>
        <dbReference type="ChEBI" id="CHEBI:74269"/>
        <dbReference type="ChEBI" id="CHEBI:74480"/>
        <dbReference type="EC" id="2.1.1.33"/>
    </reaction>
</comment>
<dbReference type="HOGENOM" id="CLU_1307924_0_0_6"/>
<evidence type="ECO:0000256" key="5">
    <source>
        <dbReference type="ARBA" id="ARBA00022679"/>
    </source>
</evidence>
<proteinExistence type="predicted"/>
<dbReference type="SUPFAM" id="SSF53335">
    <property type="entry name" value="S-adenosyl-L-methionine-dependent methyltransferases"/>
    <property type="match status" value="1"/>
</dbReference>
<comment type="function">
    <text evidence="2">Catalyzes the formation of N(7)-methylguanine at position 46 (m7G46) in tRNA.</text>
</comment>
<dbReference type="Gene3D" id="3.40.50.150">
    <property type="entry name" value="Vaccinia Virus protein VP39"/>
    <property type="match status" value="1"/>
</dbReference>
<dbReference type="Pfam" id="PF02390">
    <property type="entry name" value="Methyltransf_4"/>
    <property type="match status" value="1"/>
</dbReference>
<dbReference type="EMBL" id="CP000082">
    <property type="protein sequence ID" value="AAZ18911.1"/>
    <property type="molecule type" value="Genomic_DNA"/>
</dbReference>